<protein>
    <recommendedName>
        <fullName evidence="1">Reverse transcriptase zinc-binding domain-containing protein</fullName>
    </recommendedName>
</protein>
<dbReference type="Pfam" id="PF13966">
    <property type="entry name" value="zf-RVT"/>
    <property type="match status" value="1"/>
</dbReference>
<evidence type="ECO:0000313" key="3">
    <source>
        <dbReference type="Proteomes" id="UP000646827"/>
    </source>
</evidence>
<proteinExistence type="predicted"/>
<accession>A0A8H7VLH2</accession>
<evidence type="ECO:0000313" key="2">
    <source>
        <dbReference type="EMBL" id="KAG2218979.1"/>
    </source>
</evidence>
<sequence length="188" mass="22069">MPKDWLNKCQTLVRTSSTTSTSIIITSAPAPSAWRRFWRLQLPHNIHTTWWCFLLNRISNKVQLHRVFPSKHITNICPICGDEVETLRHFVLDCPLKFTFWAIALPKINAPDTITHADIWKALQLKMSTLHHPFLHHHLDALRLIFQTIWAMHWHTVIDRHPWLFLIAESHLDSLISRSPFIILDSIL</sequence>
<evidence type="ECO:0000259" key="1">
    <source>
        <dbReference type="Pfam" id="PF13966"/>
    </source>
</evidence>
<organism evidence="2 3">
    <name type="scientific">Circinella minor</name>
    <dbReference type="NCBI Taxonomy" id="1195481"/>
    <lineage>
        <taxon>Eukaryota</taxon>
        <taxon>Fungi</taxon>
        <taxon>Fungi incertae sedis</taxon>
        <taxon>Mucoromycota</taxon>
        <taxon>Mucoromycotina</taxon>
        <taxon>Mucoromycetes</taxon>
        <taxon>Mucorales</taxon>
        <taxon>Lichtheimiaceae</taxon>
        <taxon>Circinella</taxon>
    </lineage>
</organism>
<reference evidence="2 3" key="1">
    <citation type="submission" date="2020-12" db="EMBL/GenBank/DDBJ databases">
        <title>Metabolic potential, ecology and presence of endohyphal bacteria is reflected in genomic diversity of Mucoromycotina.</title>
        <authorList>
            <person name="Muszewska A."/>
            <person name="Okrasinska A."/>
            <person name="Steczkiewicz K."/>
            <person name="Drgas O."/>
            <person name="Orlowska M."/>
            <person name="Perlinska-Lenart U."/>
            <person name="Aleksandrzak-Piekarczyk T."/>
            <person name="Szatraj K."/>
            <person name="Zielenkiewicz U."/>
            <person name="Pilsyk S."/>
            <person name="Malc E."/>
            <person name="Mieczkowski P."/>
            <person name="Kruszewska J.S."/>
            <person name="Biernat P."/>
            <person name="Pawlowska J."/>
        </authorList>
    </citation>
    <scope>NUCLEOTIDE SEQUENCE [LARGE SCALE GENOMIC DNA]</scope>
    <source>
        <strain evidence="2 3">CBS 142.35</strain>
    </source>
</reference>
<dbReference type="OrthoDB" id="2273311at2759"/>
<name>A0A8H7VLH2_9FUNG</name>
<dbReference type="EMBL" id="JAEPRB010000200">
    <property type="protein sequence ID" value="KAG2218979.1"/>
    <property type="molecule type" value="Genomic_DNA"/>
</dbReference>
<dbReference type="AlphaFoldDB" id="A0A8H7VLH2"/>
<gene>
    <name evidence="2" type="ORF">INT45_007641</name>
</gene>
<feature type="domain" description="Reverse transcriptase zinc-binding" evidence="1">
    <location>
        <begin position="28"/>
        <end position="101"/>
    </location>
</feature>
<keyword evidence="3" id="KW-1185">Reference proteome</keyword>
<dbReference type="InterPro" id="IPR026960">
    <property type="entry name" value="RVT-Znf"/>
</dbReference>
<dbReference type="Proteomes" id="UP000646827">
    <property type="component" value="Unassembled WGS sequence"/>
</dbReference>
<comment type="caution">
    <text evidence="2">The sequence shown here is derived from an EMBL/GenBank/DDBJ whole genome shotgun (WGS) entry which is preliminary data.</text>
</comment>